<feature type="signal peptide" evidence="1">
    <location>
        <begin position="1"/>
        <end position="23"/>
    </location>
</feature>
<proteinExistence type="predicted"/>
<name>A0AAU6SQ95_UNCXX</name>
<reference evidence="2" key="1">
    <citation type="submission" date="2022-03" db="EMBL/GenBank/DDBJ databases">
        <title>Sea Food Isolates.</title>
        <authorList>
            <person name="Li c."/>
        </authorList>
    </citation>
    <scope>NUCLEOTIDE SEQUENCE</scope>
    <source>
        <strain evidence="2">19PA01SH03</strain>
    </source>
</reference>
<sequence length="175" mass="19365">MLTSAKKLSLIALTSTISCSVMAESPTRPTTSMDIIAEQQALPCESMLTEFAAEVLKLNPHRMLEQITPISHDQLFHAFTVTDYRDRASHITFHAVENAAGQCQATAIESYLLQTNCADARHEAFSKWTFQGKLNQETMVLTSDRIAGKQAFLTDQSPAVCLVTTRYQVIKPASQ</sequence>
<dbReference type="PROSITE" id="PS51257">
    <property type="entry name" value="PROKAR_LIPOPROTEIN"/>
    <property type="match status" value="1"/>
</dbReference>
<gene>
    <name evidence="2" type="ORF">MRN70_04770</name>
</gene>
<evidence type="ECO:0000256" key="1">
    <source>
        <dbReference type="SAM" id="SignalP"/>
    </source>
</evidence>
<organism evidence="2">
    <name type="scientific">bacterium 19PA01SH03</name>
    <dbReference type="NCBI Taxonomy" id="2920705"/>
    <lineage>
        <taxon>Bacteria</taxon>
    </lineage>
</organism>
<evidence type="ECO:0000313" key="2">
    <source>
        <dbReference type="EMBL" id="XAG22125.1"/>
    </source>
</evidence>
<dbReference type="EMBL" id="CP095338">
    <property type="protein sequence ID" value="XAG22125.1"/>
    <property type="molecule type" value="Genomic_DNA"/>
</dbReference>
<accession>A0AAU6SQ95</accession>
<keyword evidence="1" id="KW-0732">Signal</keyword>
<protein>
    <submittedName>
        <fullName evidence="2">Uncharacterized protein</fullName>
    </submittedName>
</protein>
<dbReference type="AlphaFoldDB" id="A0AAU6SQ95"/>
<feature type="chain" id="PRO_5043571142" evidence="1">
    <location>
        <begin position="24"/>
        <end position="175"/>
    </location>
</feature>